<evidence type="ECO:0000256" key="7">
    <source>
        <dbReference type="SAM" id="MobiDB-lite"/>
    </source>
</evidence>
<feature type="region of interest" description="Disordered" evidence="7">
    <location>
        <begin position="1"/>
        <end position="37"/>
    </location>
</feature>
<dbReference type="SUPFAM" id="SSF57850">
    <property type="entry name" value="RING/U-box"/>
    <property type="match status" value="1"/>
</dbReference>
<dbReference type="AlphaFoldDB" id="A0A183V7D5"/>
<evidence type="ECO:0000256" key="5">
    <source>
        <dbReference type="ARBA" id="ARBA00022833"/>
    </source>
</evidence>
<keyword evidence="3" id="KW-0479">Metal-binding</keyword>
<dbReference type="InterPro" id="IPR001394">
    <property type="entry name" value="Peptidase_C19_UCH"/>
</dbReference>
<dbReference type="InterPro" id="IPR018200">
    <property type="entry name" value="USP_CS"/>
</dbReference>
<protein>
    <recommendedName>
        <fullName evidence="2">ubiquitinyl hydrolase 1</fullName>
        <ecNumber evidence="2">3.4.19.12</ecNumber>
    </recommendedName>
</protein>
<evidence type="ECO:0000313" key="12">
    <source>
        <dbReference type="WBParaSite" id="TCNE_0001665601-mRNA-1"/>
    </source>
</evidence>
<evidence type="ECO:0000256" key="4">
    <source>
        <dbReference type="ARBA" id="ARBA00022771"/>
    </source>
</evidence>
<dbReference type="InterPro" id="IPR013083">
    <property type="entry name" value="Znf_RING/FYVE/PHD"/>
</dbReference>
<dbReference type="Gene3D" id="3.30.40.10">
    <property type="entry name" value="Zinc/RING finger domain, C3HC4 (zinc finger)"/>
    <property type="match status" value="1"/>
</dbReference>
<feature type="domain" description="USP" evidence="8">
    <location>
        <begin position="253"/>
        <end position="688"/>
    </location>
</feature>
<dbReference type="PROSITE" id="PS50235">
    <property type="entry name" value="USP_3"/>
    <property type="match status" value="1"/>
</dbReference>
<evidence type="ECO:0000256" key="3">
    <source>
        <dbReference type="ARBA" id="ARBA00022723"/>
    </source>
</evidence>
<dbReference type="PROSITE" id="PS50271">
    <property type="entry name" value="ZF_UBP"/>
    <property type="match status" value="1"/>
</dbReference>
<evidence type="ECO:0000313" key="10">
    <source>
        <dbReference type="EMBL" id="VDM47976.1"/>
    </source>
</evidence>
<dbReference type="Pfam" id="PF00443">
    <property type="entry name" value="UCH"/>
    <property type="match status" value="1"/>
</dbReference>
<accession>A0A183V7D5</accession>
<feature type="region of interest" description="Disordered" evidence="7">
    <location>
        <begin position="418"/>
        <end position="513"/>
    </location>
</feature>
<keyword evidence="5" id="KW-0862">Zinc</keyword>
<name>A0A183V7D5_TOXCA</name>
<dbReference type="Gene3D" id="3.90.70.10">
    <property type="entry name" value="Cysteine proteinases"/>
    <property type="match status" value="2"/>
</dbReference>
<evidence type="ECO:0000256" key="6">
    <source>
        <dbReference type="PROSITE-ProRule" id="PRU00502"/>
    </source>
</evidence>
<dbReference type="GO" id="GO:0016579">
    <property type="term" value="P:protein deubiquitination"/>
    <property type="evidence" value="ECO:0007669"/>
    <property type="project" value="InterPro"/>
</dbReference>
<dbReference type="InterPro" id="IPR038765">
    <property type="entry name" value="Papain-like_cys_pep_sf"/>
</dbReference>
<dbReference type="PANTHER" id="PTHR21646">
    <property type="entry name" value="UBIQUITIN CARBOXYL-TERMINAL HYDROLASE"/>
    <property type="match status" value="1"/>
</dbReference>
<reference evidence="12" key="1">
    <citation type="submission" date="2016-06" db="UniProtKB">
        <authorList>
            <consortium name="WormBaseParasite"/>
        </authorList>
    </citation>
    <scope>IDENTIFICATION</scope>
</reference>
<feature type="compositionally biased region" description="Low complexity" evidence="7">
    <location>
        <begin position="419"/>
        <end position="436"/>
    </location>
</feature>
<dbReference type="EC" id="3.4.19.12" evidence="2"/>
<dbReference type="Proteomes" id="UP000050794">
    <property type="component" value="Unassembled WGS sequence"/>
</dbReference>
<evidence type="ECO:0000313" key="11">
    <source>
        <dbReference type="Proteomes" id="UP000050794"/>
    </source>
</evidence>
<proteinExistence type="predicted"/>
<dbReference type="Pfam" id="PF02148">
    <property type="entry name" value="zf-UBP"/>
    <property type="match status" value="1"/>
</dbReference>
<dbReference type="SUPFAM" id="SSF54001">
    <property type="entry name" value="Cysteine proteinases"/>
    <property type="match status" value="1"/>
</dbReference>
<dbReference type="InterPro" id="IPR028889">
    <property type="entry name" value="USP"/>
</dbReference>
<feature type="domain" description="UBP-type" evidence="9">
    <location>
        <begin position="63"/>
        <end position="166"/>
    </location>
</feature>
<reference evidence="10 11" key="2">
    <citation type="submission" date="2018-11" db="EMBL/GenBank/DDBJ databases">
        <authorList>
            <consortium name="Pathogen Informatics"/>
        </authorList>
    </citation>
    <scope>NUCLEOTIDE SEQUENCE [LARGE SCALE GENOMIC DNA]</scope>
</reference>
<feature type="compositionally biased region" description="Basic and acidic residues" evidence="7">
    <location>
        <begin position="494"/>
        <end position="513"/>
    </location>
</feature>
<dbReference type="PANTHER" id="PTHR21646:SF86">
    <property type="entry name" value="UBIQUITIN CARBOXYL-TERMINAL HYDROLASE"/>
    <property type="match status" value="1"/>
</dbReference>
<evidence type="ECO:0000256" key="1">
    <source>
        <dbReference type="ARBA" id="ARBA00000707"/>
    </source>
</evidence>
<dbReference type="PROSITE" id="PS00972">
    <property type="entry name" value="USP_1"/>
    <property type="match status" value="1"/>
</dbReference>
<dbReference type="WBParaSite" id="TCNE_0001665601-mRNA-1">
    <property type="protein sequence ID" value="TCNE_0001665601-mRNA-1"/>
    <property type="gene ID" value="TCNE_0001665601"/>
</dbReference>
<gene>
    <name evidence="10" type="ORF">TCNE_LOCUS16655</name>
</gene>
<dbReference type="InterPro" id="IPR050185">
    <property type="entry name" value="Ub_carboxyl-term_hydrolase"/>
</dbReference>
<feature type="compositionally biased region" description="Polar residues" evidence="7">
    <location>
        <begin position="470"/>
        <end position="483"/>
    </location>
</feature>
<dbReference type="GO" id="GO:0008270">
    <property type="term" value="F:zinc ion binding"/>
    <property type="evidence" value="ECO:0007669"/>
    <property type="project" value="UniProtKB-KW"/>
</dbReference>
<evidence type="ECO:0000256" key="2">
    <source>
        <dbReference type="ARBA" id="ARBA00012759"/>
    </source>
</evidence>
<dbReference type="EMBL" id="UYWY01023778">
    <property type="protein sequence ID" value="VDM47976.1"/>
    <property type="molecule type" value="Genomic_DNA"/>
</dbReference>
<keyword evidence="4 6" id="KW-0863">Zinc-finger</keyword>
<evidence type="ECO:0000259" key="8">
    <source>
        <dbReference type="PROSITE" id="PS50235"/>
    </source>
</evidence>
<evidence type="ECO:0000259" key="9">
    <source>
        <dbReference type="PROSITE" id="PS50271"/>
    </source>
</evidence>
<dbReference type="GO" id="GO:0004843">
    <property type="term" value="F:cysteine-type deubiquitinase activity"/>
    <property type="evidence" value="ECO:0007669"/>
    <property type="project" value="UniProtKB-EC"/>
</dbReference>
<feature type="compositionally biased region" description="Basic residues" evidence="7">
    <location>
        <begin position="1"/>
        <end position="14"/>
    </location>
</feature>
<sequence length="688" mass="76515">MGKKKVKKNGKKNKQTSAAKVNTSPDHIHKKMDSEGSTGGCGDRLFGHKSSSAVSLVDESNVSRCPHVNVCQKLTEFVLINARKEDRCDECLVKDSWRWLCLDDSCRRTLCGSKANNHSDLHFKENENHYLQMNMRSGRIWCQSCICEVHPLSNIPPFAPNVEKVLCNKTILKQLNGPLAAAAGIGSSSSNGEDKWKQSAQYEAELNIVGAARPHFKLGPVQGRLYNEHGETRRPIMNDVEEDEDATFPRGLTGLCNLGNTCYLNAAVQALSNCAPLSDFFRSSSTMAPFASQLTSSHGLEPPLSRSFRLLLQSVWSRARTGCTSPHLLLTQVRAHCPQFRGWAQQDSQEFIRCFLDLLHRELRQPVFPWELRISGQSLRATISGVRLSTCSSSSSRAVGAHSPSPSIHTMLPEMAQMSRRNSFSSTSSERSSNAAERYETADSGWSSDGETAGVEGVNPHRRKRMRSESPGTLESLTLSDATVSPPHRSSPAFDKHSQPPGDHNENSEKARDGVVRYRSIVSEVFDGELRSAVKCLTCHHVSETFEIFQDLSLSIPTKEQLERITASREELISHGDSDQESLLGGGGSWGLWLWSWWFGVGWLRSAYSYLFGGSVSLMDALMTFFSPDDLRGENMYSCEKCSKLRNGVKMCKITRLPEILCIHLKRFRHDASSSSKASISLFEWLST</sequence>
<dbReference type="InterPro" id="IPR001607">
    <property type="entry name" value="Znf_UBP"/>
</dbReference>
<organism evidence="11 12">
    <name type="scientific">Toxocara canis</name>
    <name type="common">Canine roundworm</name>
    <dbReference type="NCBI Taxonomy" id="6265"/>
    <lineage>
        <taxon>Eukaryota</taxon>
        <taxon>Metazoa</taxon>
        <taxon>Ecdysozoa</taxon>
        <taxon>Nematoda</taxon>
        <taxon>Chromadorea</taxon>
        <taxon>Rhabditida</taxon>
        <taxon>Spirurina</taxon>
        <taxon>Ascaridomorpha</taxon>
        <taxon>Ascaridoidea</taxon>
        <taxon>Toxocaridae</taxon>
        <taxon>Toxocara</taxon>
    </lineage>
</organism>
<feature type="compositionally biased region" description="Polar residues" evidence="7">
    <location>
        <begin position="15"/>
        <end position="25"/>
    </location>
</feature>
<keyword evidence="11" id="KW-1185">Reference proteome</keyword>
<comment type="catalytic activity">
    <reaction evidence="1">
        <text>Thiol-dependent hydrolysis of ester, thioester, amide, peptide and isopeptide bonds formed by the C-terminal Gly of ubiquitin (a 76-residue protein attached to proteins as an intracellular targeting signal).</text>
        <dbReference type="EC" id="3.4.19.12"/>
    </reaction>
</comment>